<feature type="transmembrane region" description="Helical" evidence="6">
    <location>
        <begin position="543"/>
        <end position="564"/>
    </location>
</feature>
<evidence type="ECO:0000313" key="8">
    <source>
        <dbReference type="WBParaSite" id="ALUE_0000636401-mRNA-1"/>
    </source>
</evidence>
<keyword evidence="7" id="KW-1185">Reference proteome</keyword>
<dbReference type="WBParaSite" id="ALUE_0000636401-mRNA-1">
    <property type="protein sequence ID" value="ALUE_0000636401-mRNA-1"/>
    <property type="gene ID" value="ALUE_0000636401"/>
</dbReference>
<sequence length="599" mass="68318">MTLTSLTFEQAQNRLKIKFEHGFFAVLMMYWAGDVVMVRGMLRVVILAVATLALVVVIYLSTVPAFDHPHTFVFSDPESDAVDYSYGVIIDAGSTGSRLFLYKWKVVSDKRLIDMHPALDEFSRAVVKKANPGLSTFANNPENATDYIRPLLDYAVKYVPVSKQPYTPIFIFATAGMRLIPIKQQEAIMKNLHTNLPLVTPLQVIAEHIRVIEGKWEGIFSWIAVNYILGRFNRNESDATRPPTVGMVDMGGASLQIAIELGSKDRGGGHATETVNLGCRDDSDVFRYRLFVTTFLGYGVNEGLRKYEQLLGDTLLAENKTSRRAYIRDSCLPTNLVKTVSRKDGSQFVRKVGLVYCFGLQGVGDWDECVAQLSDLVARSGANDECEISSCYLGQVIAPNVSLSDVELYGFSECWFSTEDVLSLGGQYNYTLLSTKARDFCKLRWSTIQFQSRSRLRLYPKANEDRLRSQCFKSAWIAAVLHKGFSLDKFRNRFRSVFDINGEEVQWTLGAMLYNMRYFPLRDVQRRYLLDKRRRENAHSRRSVYVLLIFAVCIILAVVLQRWWHVKRGLLKREPSMWGYMMLSQDQLYPSHYNIPSFS</sequence>
<dbReference type="PANTHER" id="PTHR11782">
    <property type="entry name" value="ADENOSINE/GUANOSINE DIPHOSPHATASE"/>
    <property type="match status" value="1"/>
</dbReference>
<reference evidence="8" key="1">
    <citation type="submission" date="2017-02" db="UniProtKB">
        <authorList>
            <consortium name="WormBaseParasite"/>
        </authorList>
    </citation>
    <scope>IDENTIFICATION</scope>
</reference>
<keyword evidence="6" id="KW-0472">Membrane</keyword>
<keyword evidence="4" id="KW-0547">Nucleotide-binding</keyword>
<dbReference type="PROSITE" id="PS01238">
    <property type="entry name" value="GDA1_CD39_NTPASE"/>
    <property type="match status" value="1"/>
</dbReference>
<evidence type="ECO:0000256" key="3">
    <source>
        <dbReference type="PIRSR" id="PIRSR600407-1"/>
    </source>
</evidence>
<keyword evidence="2 5" id="KW-0378">Hydrolase</keyword>
<dbReference type="AlphaFoldDB" id="A0A0M3HUB5"/>
<feature type="binding site" evidence="4">
    <location>
        <begin position="252"/>
        <end position="256"/>
    </location>
    <ligand>
        <name>ATP</name>
        <dbReference type="ChEBI" id="CHEBI:30616"/>
    </ligand>
</feature>
<dbReference type="GO" id="GO:0017111">
    <property type="term" value="F:ribonucleoside triphosphate phosphatase activity"/>
    <property type="evidence" value="ECO:0007669"/>
    <property type="project" value="TreeGrafter"/>
</dbReference>
<protein>
    <submittedName>
        <fullName evidence="8">Nucleoside-diphosphatase mig-23</fullName>
    </submittedName>
</protein>
<evidence type="ECO:0000313" key="7">
    <source>
        <dbReference type="Proteomes" id="UP000036681"/>
    </source>
</evidence>
<dbReference type="PANTHER" id="PTHR11782:SF121">
    <property type="entry name" value="NUCLEOSIDE-DIPHOSPHATASE MIG-23"/>
    <property type="match status" value="1"/>
</dbReference>
<dbReference type="Proteomes" id="UP000036681">
    <property type="component" value="Unplaced"/>
</dbReference>
<comment type="similarity">
    <text evidence="1 5">Belongs to the GDA1/CD39 NTPase family.</text>
</comment>
<evidence type="ECO:0000256" key="4">
    <source>
        <dbReference type="PIRSR" id="PIRSR600407-2"/>
    </source>
</evidence>
<accession>A0A0M3HUB5</accession>
<keyword evidence="6" id="KW-1133">Transmembrane helix</keyword>
<organism evidence="7 8">
    <name type="scientific">Ascaris lumbricoides</name>
    <name type="common">Giant roundworm</name>
    <dbReference type="NCBI Taxonomy" id="6252"/>
    <lineage>
        <taxon>Eukaryota</taxon>
        <taxon>Metazoa</taxon>
        <taxon>Ecdysozoa</taxon>
        <taxon>Nematoda</taxon>
        <taxon>Chromadorea</taxon>
        <taxon>Rhabditida</taxon>
        <taxon>Spirurina</taxon>
        <taxon>Ascaridomorpha</taxon>
        <taxon>Ascaridoidea</taxon>
        <taxon>Ascarididae</taxon>
        <taxon>Ascaris</taxon>
    </lineage>
</organism>
<dbReference type="GO" id="GO:0004382">
    <property type="term" value="F:GDP phosphatase activity"/>
    <property type="evidence" value="ECO:0007669"/>
    <property type="project" value="TreeGrafter"/>
</dbReference>
<dbReference type="Gene3D" id="3.30.420.150">
    <property type="entry name" value="Exopolyphosphatase. Domain 2"/>
    <property type="match status" value="1"/>
</dbReference>
<feature type="transmembrane region" description="Helical" evidence="6">
    <location>
        <begin position="44"/>
        <end position="66"/>
    </location>
</feature>
<evidence type="ECO:0000256" key="2">
    <source>
        <dbReference type="ARBA" id="ARBA00022801"/>
    </source>
</evidence>
<dbReference type="GO" id="GO:0045134">
    <property type="term" value="F:UDP phosphatase activity"/>
    <property type="evidence" value="ECO:0007669"/>
    <property type="project" value="TreeGrafter"/>
</dbReference>
<dbReference type="GO" id="GO:0006256">
    <property type="term" value="P:UDP catabolic process"/>
    <property type="evidence" value="ECO:0007669"/>
    <property type="project" value="TreeGrafter"/>
</dbReference>
<dbReference type="InterPro" id="IPR000407">
    <property type="entry name" value="GDA1_CD39_NTPase"/>
</dbReference>
<dbReference type="GO" id="GO:0046036">
    <property type="term" value="P:CTP metabolic process"/>
    <property type="evidence" value="ECO:0007669"/>
    <property type="project" value="TreeGrafter"/>
</dbReference>
<proteinExistence type="inferred from homology"/>
<feature type="active site" description="Proton acceptor" evidence="3">
    <location>
        <position position="217"/>
    </location>
</feature>
<dbReference type="Pfam" id="PF01150">
    <property type="entry name" value="GDA1_CD39"/>
    <property type="match status" value="1"/>
</dbReference>
<evidence type="ECO:0000256" key="6">
    <source>
        <dbReference type="SAM" id="Phobius"/>
    </source>
</evidence>
<dbReference type="Gene3D" id="3.30.420.40">
    <property type="match status" value="1"/>
</dbReference>
<keyword evidence="6" id="KW-0812">Transmembrane</keyword>
<keyword evidence="4" id="KW-0067">ATP-binding</keyword>
<dbReference type="GO" id="GO:0016020">
    <property type="term" value="C:membrane"/>
    <property type="evidence" value="ECO:0007669"/>
    <property type="project" value="TreeGrafter"/>
</dbReference>
<dbReference type="GO" id="GO:0005794">
    <property type="term" value="C:Golgi apparatus"/>
    <property type="evidence" value="ECO:0007669"/>
    <property type="project" value="TreeGrafter"/>
</dbReference>
<evidence type="ECO:0000256" key="1">
    <source>
        <dbReference type="ARBA" id="ARBA00009283"/>
    </source>
</evidence>
<evidence type="ECO:0000256" key="5">
    <source>
        <dbReference type="RuleBase" id="RU003833"/>
    </source>
</evidence>
<name>A0A0M3HUB5_ASCLU</name>
<dbReference type="GO" id="GO:0005524">
    <property type="term" value="F:ATP binding"/>
    <property type="evidence" value="ECO:0007669"/>
    <property type="project" value="UniProtKB-KW"/>
</dbReference>